<dbReference type="Proteomes" id="UP001642260">
    <property type="component" value="Unassembled WGS sequence"/>
</dbReference>
<dbReference type="Pfam" id="PF25210">
    <property type="entry name" value="Kelch_FKB95"/>
    <property type="match status" value="1"/>
</dbReference>
<keyword evidence="3" id="KW-1185">Reference proteome</keyword>
<dbReference type="EMBL" id="CAKOAT010185154">
    <property type="protein sequence ID" value="CAH8353712.1"/>
    <property type="molecule type" value="Genomic_DNA"/>
</dbReference>
<evidence type="ECO:0000313" key="2">
    <source>
        <dbReference type="EMBL" id="CAH8353712.1"/>
    </source>
</evidence>
<organism evidence="2 3">
    <name type="scientific">Eruca vesicaria subsp. sativa</name>
    <name type="common">Garden rocket</name>
    <name type="synonym">Eruca sativa</name>
    <dbReference type="NCBI Taxonomy" id="29727"/>
    <lineage>
        <taxon>Eukaryota</taxon>
        <taxon>Viridiplantae</taxon>
        <taxon>Streptophyta</taxon>
        <taxon>Embryophyta</taxon>
        <taxon>Tracheophyta</taxon>
        <taxon>Spermatophyta</taxon>
        <taxon>Magnoliopsida</taxon>
        <taxon>eudicotyledons</taxon>
        <taxon>Gunneridae</taxon>
        <taxon>Pentapetalae</taxon>
        <taxon>rosids</taxon>
        <taxon>malvids</taxon>
        <taxon>Brassicales</taxon>
        <taxon>Brassicaceae</taxon>
        <taxon>Brassiceae</taxon>
        <taxon>Eruca</taxon>
    </lineage>
</organism>
<reference evidence="2 3" key="1">
    <citation type="submission" date="2022-03" db="EMBL/GenBank/DDBJ databases">
        <authorList>
            <person name="Macdonald S."/>
            <person name="Ahmed S."/>
            <person name="Newling K."/>
        </authorList>
    </citation>
    <scope>NUCLEOTIDE SEQUENCE [LARGE SCALE GENOMIC DNA]</scope>
</reference>
<dbReference type="InterPro" id="IPR015915">
    <property type="entry name" value="Kelch-typ_b-propeller"/>
</dbReference>
<feature type="domain" description="FKB95-like N-terminal Kelch" evidence="1">
    <location>
        <begin position="6"/>
        <end position="113"/>
    </location>
</feature>
<evidence type="ECO:0000313" key="3">
    <source>
        <dbReference type="Proteomes" id="UP001642260"/>
    </source>
</evidence>
<comment type="caution">
    <text evidence="2">The sequence shown here is derived from an EMBL/GenBank/DDBJ whole genome shotgun (WGS) entry which is preliminary data.</text>
</comment>
<accession>A0ABC8K5A0</accession>
<evidence type="ECO:0000259" key="1">
    <source>
        <dbReference type="Pfam" id="PF25210"/>
    </source>
</evidence>
<name>A0ABC8K5A0_ERUVS</name>
<dbReference type="PANTHER" id="PTHR24414:SF148">
    <property type="entry name" value="F-BOX DOMAIN-CONTAINING PROTEIN"/>
    <property type="match status" value="1"/>
</dbReference>
<sequence>MVKGRMGWCVSSDDYCVIGNVLYSASEAVIRWYDSEKRRWRDLLGLVGLPKIITGDDVRGTIRLGDYGGKMVVSWGTTLWPYYMKIWCAEIALERRPDTSEIWGKVDWFDELLKVDIYSQVEKVLSITL</sequence>
<protein>
    <recommendedName>
        <fullName evidence="1">FKB95-like N-terminal Kelch domain-containing protein</fullName>
    </recommendedName>
</protein>
<dbReference type="SUPFAM" id="SSF117281">
    <property type="entry name" value="Kelch motif"/>
    <property type="match status" value="1"/>
</dbReference>
<gene>
    <name evidence="2" type="ORF">ERUC_LOCUS19467</name>
</gene>
<dbReference type="AlphaFoldDB" id="A0ABC8K5A0"/>
<dbReference type="InterPro" id="IPR057499">
    <property type="entry name" value="Kelch_FKB95"/>
</dbReference>
<dbReference type="PANTHER" id="PTHR24414">
    <property type="entry name" value="F-BOX/KELCH-REPEAT PROTEIN SKIP4"/>
    <property type="match status" value="1"/>
</dbReference>
<dbReference type="InterPro" id="IPR050354">
    <property type="entry name" value="F-box/kelch-repeat_ARATH"/>
</dbReference>
<proteinExistence type="predicted"/>